<accession>X0SM88</accession>
<evidence type="ECO:0000313" key="2">
    <source>
        <dbReference type="EMBL" id="GAF82203.1"/>
    </source>
</evidence>
<feature type="compositionally biased region" description="Acidic residues" evidence="1">
    <location>
        <begin position="122"/>
        <end position="143"/>
    </location>
</feature>
<name>X0SM88_9ZZZZ</name>
<comment type="caution">
    <text evidence="2">The sequence shown here is derived from an EMBL/GenBank/DDBJ whole genome shotgun (WGS) entry which is preliminary data.</text>
</comment>
<feature type="compositionally biased region" description="Acidic residues" evidence="1">
    <location>
        <begin position="67"/>
        <end position="104"/>
    </location>
</feature>
<dbReference type="AlphaFoldDB" id="X0SM88"/>
<feature type="non-terminal residue" evidence="2">
    <location>
        <position position="1"/>
    </location>
</feature>
<gene>
    <name evidence="2" type="ORF">S01H1_14195</name>
</gene>
<proteinExistence type="predicted"/>
<sequence>CTYLLIPNAHPNAQYPTRDILAVSGFVNDDNDYYFFATSGTLFPRIDEDMDADMNADAGPGIKNIDDDGDTAVDDGGTGDDDEDGTSDEETLDGIDNDDDGLIDEDLKSDITSDGQPGIAGMDDDGDDTVDEGNFKDDDEDGQIEEDPLNALLYIYDSGAKTLTESSPGTAQSTILSSQVTNFQVTSGHTNCTNCPLCVLIELTLTGEDAESVTFSECVYPRNILQKTGKRVR</sequence>
<evidence type="ECO:0000256" key="1">
    <source>
        <dbReference type="SAM" id="MobiDB-lite"/>
    </source>
</evidence>
<protein>
    <submittedName>
        <fullName evidence="2">Uncharacterized protein</fullName>
    </submittedName>
</protein>
<feature type="region of interest" description="Disordered" evidence="1">
    <location>
        <begin position="53"/>
        <end position="143"/>
    </location>
</feature>
<organism evidence="2">
    <name type="scientific">marine sediment metagenome</name>
    <dbReference type="NCBI Taxonomy" id="412755"/>
    <lineage>
        <taxon>unclassified sequences</taxon>
        <taxon>metagenomes</taxon>
        <taxon>ecological metagenomes</taxon>
    </lineage>
</organism>
<reference evidence="2" key="1">
    <citation type="journal article" date="2014" name="Front. Microbiol.">
        <title>High frequency of phylogenetically diverse reductive dehalogenase-homologous genes in deep subseafloor sedimentary metagenomes.</title>
        <authorList>
            <person name="Kawai M."/>
            <person name="Futagami T."/>
            <person name="Toyoda A."/>
            <person name="Takaki Y."/>
            <person name="Nishi S."/>
            <person name="Hori S."/>
            <person name="Arai W."/>
            <person name="Tsubouchi T."/>
            <person name="Morono Y."/>
            <person name="Uchiyama I."/>
            <person name="Ito T."/>
            <person name="Fujiyama A."/>
            <person name="Inagaki F."/>
            <person name="Takami H."/>
        </authorList>
    </citation>
    <scope>NUCLEOTIDE SEQUENCE</scope>
    <source>
        <strain evidence="2">Expedition CK06-06</strain>
    </source>
</reference>
<dbReference type="EMBL" id="BARS01007371">
    <property type="protein sequence ID" value="GAF82203.1"/>
    <property type="molecule type" value="Genomic_DNA"/>
</dbReference>